<organism evidence="3 4">
    <name type="scientific">Thalassobacterium sedimentorum</name>
    <dbReference type="NCBI Taxonomy" id="3041258"/>
    <lineage>
        <taxon>Bacteria</taxon>
        <taxon>Pseudomonadati</taxon>
        <taxon>Verrucomicrobiota</taxon>
        <taxon>Opitutia</taxon>
        <taxon>Puniceicoccales</taxon>
        <taxon>Coraliomargaritaceae</taxon>
        <taxon>Thalassobacterium</taxon>
    </lineage>
</organism>
<keyword evidence="2" id="KW-0812">Transmembrane</keyword>
<comment type="caution">
    <text evidence="3">The sequence shown here is derived from an EMBL/GenBank/DDBJ whole genome shotgun (WGS) entry which is preliminary data.</text>
</comment>
<keyword evidence="2" id="KW-0472">Membrane</keyword>
<evidence type="ECO:0000256" key="2">
    <source>
        <dbReference type="SAM" id="Phobius"/>
    </source>
</evidence>
<keyword evidence="1" id="KW-0175">Coiled coil</keyword>
<accession>A0ABU1AQ53</accession>
<dbReference type="RefSeq" id="WP_308986802.1">
    <property type="nucleotide sequence ID" value="NZ_JARXIC010000072.1"/>
</dbReference>
<name>A0ABU1AQ53_9BACT</name>
<feature type="coiled-coil region" evidence="1">
    <location>
        <begin position="31"/>
        <end position="58"/>
    </location>
</feature>
<sequence length="311" mass="36429">MKTFVRIILILVLIPTVGIIIAAVAGSLLSNSELADENATLKKELAELQVKVYQLENEPEVLYSKAIELKNTNRFKEGIATLKELNEKYPDYQPDEVSESMARFVEAENHFKEAEAERKRAEVEKIEMQRLEQERIALEKKREAERQERERQRAMAAATRNLSKSTDEMREIDWFYDKSTPRTNNTRNVHAYIGKKGDYVWLRFKMSYNADDWLFVDSVAFKVDGEDFSLNYGLFDDWDRDNAGGGIWEWKDVNMDRRTWDLVRKIADSNKTMMRYNGRQYYSDREVTREEKQAMKNIILAYEAMGGEAPK</sequence>
<evidence type="ECO:0008006" key="5">
    <source>
        <dbReference type="Google" id="ProtNLM"/>
    </source>
</evidence>
<keyword evidence="2" id="KW-1133">Transmembrane helix</keyword>
<feature type="coiled-coil region" evidence="1">
    <location>
        <begin position="104"/>
        <end position="161"/>
    </location>
</feature>
<evidence type="ECO:0000313" key="3">
    <source>
        <dbReference type="EMBL" id="MDQ8196368.1"/>
    </source>
</evidence>
<protein>
    <recommendedName>
        <fullName evidence="5">Tetratricopeptide repeat protein</fullName>
    </recommendedName>
</protein>
<evidence type="ECO:0000313" key="4">
    <source>
        <dbReference type="Proteomes" id="UP001243717"/>
    </source>
</evidence>
<dbReference type="Proteomes" id="UP001243717">
    <property type="component" value="Unassembled WGS sequence"/>
</dbReference>
<reference evidence="3 4" key="1">
    <citation type="submission" date="2023-04" db="EMBL/GenBank/DDBJ databases">
        <title>A novel bacteria isolated from coastal sediment.</title>
        <authorList>
            <person name="Liu X.-J."/>
            <person name="Du Z.-J."/>
        </authorList>
    </citation>
    <scope>NUCLEOTIDE SEQUENCE [LARGE SCALE GENOMIC DNA]</scope>
    <source>
        <strain evidence="3 4">SDUM461004</strain>
    </source>
</reference>
<gene>
    <name evidence="3" type="ORF">QEH59_18200</name>
</gene>
<proteinExistence type="predicted"/>
<feature type="transmembrane region" description="Helical" evidence="2">
    <location>
        <begin position="7"/>
        <end position="29"/>
    </location>
</feature>
<keyword evidence="4" id="KW-1185">Reference proteome</keyword>
<dbReference type="EMBL" id="JARXIC010000072">
    <property type="protein sequence ID" value="MDQ8196368.1"/>
    <property type="molecule type" value="Genomic_DNA"/>
</dbReference>
<evidence type="ECO:0000256" key="1">
    <source>
        <dbReference type="SAM" id="Coils"/>
    </source>
</evidence>